<dbReference type="Gene3D" id="2.60.40.1120">
    <property type="entry name" value="Carboxypeptidase-like, regulatory domain"/>
    <property type="match status" value="1"/>
</dbReference>
<dbReference type="RefSeq" id="WP_303282842.1">
    <property type="nucleotide sequence ID" value="NZ_BAABCZ010000009.1"/>
</dbReference>
<dbReference type="Pfam" id="PF13715">
    <property type="entry name" value="CarbopepD_reg_2"/>
    <property type="match status" value="1"/>
</dbReference>
<dbReference type="SUPFAM" id="SSF49464">
    <property type="entry name" value="Carboxypeptidase regulatory domain-like"/>
    <property type="match status" value="1"/>
</dbReference>
<name>A0ABT8X3E6_9FLAO</name>
<organism evidence="2 3">
    <name type="scientific">Flavivirga amylovorans</name>
    <dbReference type="NCBI Taxonomy" id="870486"/>
    <lineage>
        <taxon>Bacteria</taxon>
        <taxon>Pseudomonadati</taxon>
        <taxon>Bacteroidota</taxon>
        <taxon>Flavobacteriia</taxon>
        <taxon>Flavobacteriales</taxon>
        <taxon>Flavobacteriaceae</taxon>
        <taxon>Flavivirga</taxon>
    </lineage>
</organism>
<dbReference type="InterPro" id="IPR008969">
    <property type="entry name" value="CarboxyPept-like_regulatory"/>
</dbReference>
<feature type="signal peptide" evidence="1">
    <location>
        <begin position="1"/>
        <end position="18"/>
    </location>
</feature>
<feature type="chain" id="PRO_5046666164" evidence="1">
    <location>
        <begin position="19"/>
        <end position="129"/>
    </location>
</feature>
<reference evidence="2" key="1">
    <citation type="submission" date="2023-07" db="EMBL/GenBank/DDBJ databases">
        <title>Two novel species in the genus Flavivirga.</title>
        <authorList>
            <person name="Kwon K."/>
        </authorList>
    </citation>
    <scope>NUCLEOTIDE SEQUENCE</scope>
    <source>
        <strain evidence="2">KACC 14157</strain>
    </source>
</reference>
<comment type="caution">
    <text evidence="2">The sequence shown here is derived from an EMBL/GenBank/DDBJ whole genome shotgun (WGS) entry which is preliminary data.</text>
</comment>
<evidence type="ECO:0000256" key="1">
    <source>
        <dbReference type="SAM" id="SignalP"/>
    </source>
</evidence>
<sequence>MKHLITFFILIFTSFCFSQNTGLIAGKLMDKEFDNNPLVFANVSIKGTSIKSTTDETGLFVIENIEDGDYTLVCSFVGYETKELKVKVVSGASEYIKTSLGASTVSLLELASIANVSEKTNKTTASRLN</sequence>
<evidence type="ECO:0000313" key="3">
    <source>
        <dbReference type="Proteomes" id="UP001176891"/>
    </source>
</evidence>
<keyword evidence="3" id="KW-1185">Reference proteome</keyword>
<proteinExistence type="predicted"/>
<accession>A0ABT8X3E6</accession>
<protein>
    <submittedName>
        <fullName evidence="2">Carboxypeptidase-like regulatory domain-containing protein</fullName>
    </submittedName>
</protein>
<dbReference type="EMBL" id="JAUOEM010000004">
    <property type="protein sequence ID" value="MDO5988238.1"/>
    <property type="molecule type" value="Genomic_DNA"/>
</dbReference>
<dbReference type="Proteomes" id="UP001176891">
    <property type="component" value="Unassembled WGS sequence"/>
</dbReference>
<gene>
    <name evidence="2" type="ORF">Q4Q39_12555</name>
</gene>
<evidence type="ECO:0000313" key="2">
    <source>
        <dbReference type="EMBL" id="MDO5988238.1"/>
    </source>
</evidence>
<keyword evidence="1" id="KW-0732">Signal</keyword>